<protein>
    <submittedName>
        <fullName evidence="1">Uncharacterized protein</fullName>
    </submittedName>
</protein>
<evidence type="ECO:0000313" key="1">
    <source>
        <dbReference type="EMBL" id="PNH00036.1"/>
    </source>
</evidence>
<reference evidence="1 2" key="1">
    <citation type="journal article" date="2017" name="Mol. Biol. Evol.">
        <title>The 4-celled Tetrabaena socialis nuclear genome reveals the essential components for genetic control of cell number at the origin of multicellularity in the volvocine lineage.</title>
        <authorList>
            <person name="Featherston J."/>
            <person name="Arakaki Y."/>
            <person name="Hanschen E.R."/>
            <person name="Ferris P.J."/>
            <person name="Michod R.E."/>
            <person name="Olson B.J.S.C."/>
            <person name="Nozaki H."/>
            <person name="Durand P.M."/>
        </authorList>
    </citation>
    <scope>NUCLEOTIDE SEQUENCE [LARGE SCALE GENOMIC DNA]</scope>
    <source>
        <strain evidence="1 2">NIES-571</strain>
    </source>
</reference>
<comment type="caution">
    <text evidence="1">The sequence shown here is derived from an EMBL/GenBank/DDBJ whole genome shotgun (WGS) entry which is preliminary data.</text>
</comment>
<feature type="non-terminal residue" evidence="1">
    <location>
        <position position="204"/>
    </location>
</feature>
<accession>A0A2J7ZIE5</accession>
<proteinExistence type="predicted"/>
<keyword evidence="2" id="KW-1185">Reference proteome</keyword>
<gene>
    <name evidence="1" type="ORF">TSOC_014162</name>
</gene>
<name>A0A2J7ZIE5_9CHLO</name>
<evidence type="ECO:0000313" key="2">
    <source>
        <dbReference type="Proteomes" id="UP000236333"/>
    </source>
</evidence>
<sequence length="204" mass="22487">MDPAITTVRQLLQPFESCARVKGGLQPRLKTVITFVKTVTFGIGIVDTCTYPRTDDPHNRKGVAFINYCDGSDPIMKSPQFKTFANTRFRPTMYSPHRAIFDSPPDPATGLEPYMVDEAHRRIARGRNKNSTHVRAAVFHYVVKSLEDFTEKMRRGGGAGVTRPKYYFKLIDSYCKAQCDGAVRTRERFCAGAGLAGAAGGGGG</sequence>
<dbReference type="OrthoDB" id="2526284at2759"/>
<dbReference type="AlphaFoldDB" id="A0A2J7ZIE5"/>
<dbReference type="EMBL" id="PGGS01001775">
    <property type="protein sequence ID" value="PNH00036.1"/>
    <property type="molecule type" value="Genomic_DNA"/>
</dbReference>
<organism evidence="1 2">
    <name type="scientific">Tetrabaena socialis</name>
    <dbReference type="NCBI Taxonomy" id="47790"/>
    <lineage>
        <taxon>Eukaryota</taxon>
        <taxon>Viridiplantae</taxon>
        <taxon>Chlorophyta</taxon>
        <taxon>core chlorophytes</taxon>
        <taxon>Chlorophyceae</taxon>
        <taxon>CS clade</taxon>
        <taxon>Chlamydomonadales</taxon>
        <taxon>Tetrabaenaceae</taxon>
        <taxon>Tetrabaena</taxon>
    </lineage>
</organism>
<dbReference type="Proteomes" id="UP000236333">
    <property type="component" value="Unassembled WGS sequence"/>
</dbReference>